<keyword evidence="2" id="KW-1185">Reference proteome</keyword>
<name>A0A2P6NZJ7_9EUKA</name>
<proteinExistence type="predicted"/>
<dbReference type="InParanoid" id="A0A2P6NZJ7"/>
<dbReference type="EMBL" id="MDYQ01000003">
    <property type="protein sequence ID" value="PRP89374.1"/>
    <property type="molecule type" value="Genomic_DNA"/>
</dbReference>
<organism evidence="1 2">
    <name type="scientific">Planoprotostelium fungivorum</name>
    <dbReference type="NCBI Taxonomy" id="1890364"/>
    <lineage>
        <taxon>Eukaryota</taxon>
        <taxon>Amoebozoa</taxon>
        <taxon>Evosea</taxon>
        <taxon>Variosea</taxon>
        <taxon>Cavosteliida</taxon>
        <taxon>Cavosteliaceae</taxon>
        <taxon>Planoprotostelium</taxon>
    </lineage>
</organism>
<protein>
    <submittedName>
        <fullName evidence="1">Uncharacterized protein</fullName>
    </submittedName>
</protein>
<reference evidence="1 2" key="1">
    <citation type="journal article" date="2018" name="Genome Biol. Evol.">
        <title>Multiple Roots of Fruiting Body Formation in Amoebozoa.</title>
        <authorList>
            <person name="Hillmann F."/>
            <person name="Forbes G."/>
            <person name="Novohradska S."/>
            <person name="Ferling I."/>
            <person name="Riege K."/>
            <person name="Groth M."/>
            <person name="Westermann M."/>
            <person name="Marz M."/>
            <person name="Spaller T."/>
            <person name="Winckler T."/>
            <person name="Schaap P."/>
            <person name="Glockner G."/>
        </authorList>
    </citation>
    <scope>NUCLEOTIDE SEQUENCE [LARGE SCALE GENOMIC DNA]</scope>
    <source>
        <strain evidence="1 2">Jena</strain>
    </source>
</reference>
<dbReference type="Proteomes" id="UP000241769">
    <property type="component" value="Unassembled WGS sequence"/>
</dbReference>
<dbReference type="AlphaFoldDB" id="A0A2P6NZJ7"/>
<sequence>MGLKVTFKREHVSERLWLDILSSSNQRNYVHCTPLKASSLSNFRTGRLKYENVDTKTGREGKGISLSYLHRHCDSLYCLEKSLS</sequence>
<accession>A0A2P6NZJ7</accession>
<evidence type="ECO:0000313" key="1">
    <source>
        <dbReference type="EMBL" id="PRP89374.1"/>
    </source>
</evidence>
<comment type="caution">
    <text evidence="1">The sequence shown here is derived from an EMBL/GenBank/DDBJ whole genome shotgun (WGS) entry which is preliminary data.</text>
</comment>
<gene>
    <name evidence="1" type="ORF">PROFUN_01237</name>
</gene>
<evidence type="ECO:0000313" key="2">
    <source>
        <dbReference type="Proteomes" id="UP000241769"/>
    </source>
</evidence>